<evidence type="ECO:0000256" key="3">
    <source>
        <dbReference type="RuleBase" id="RU004466"/>
    </source>
</evidence>
<dbReference type="SFLD" id="SFLDS00005">
    <property type="entry name" value="Isoprenoid_Synthase_Type_I"/>
    <property type="match status" value="1"/>
</dbReference>
<evidence type="ECO:0000313" key="4">
    <source>
        <dbReference type="Proteomes" id="UP000694865"/>
    </source>
</evidence>
<keyword evidence="4" id="KW-1185">Reference proteome</keyword>
<dbReference type="PANTHER" id="PTHR12001:SF44">
    <property type="entry name" value="GERANYLGERANYL PYROPHOSPHATE SYNTHASE"/>
    <property type="match status" value="1"/>
</dbReference>
<evidence type="ECO:0000256" key="1">
    <source>
        <dbReference type="ARBA" id="ARBA00022723"/>
    </source>
</evidence>
<dbReference type="GeneID" id="100371847"/>
<dbReference type="SUPFAM" id="SSF48576">
    <property type="entry name" value="Terpenoid synthases"/>
    <property type="match status" value="1"/>
</dbReference>
<dbReference type="PROSITE" id="PS00723">
    <property type="entry name" value="POLYPRENYL_SYNTHASE_1"/>
    <property type="match status" value="1"/>
</dbReference>
<evidence type="ECO:0000256" key="2">
    <source>
        <dbReference type="ARBA" id="ARBA00022842"/>
    </source>
</evidence>
<dbReference type="Gene3D" id="1.10.600.10">
    <property type="entry name" value="Farnesyl Diphosphate Synthase"/>
    <property type="match status" value="1"/>
</dbReference>
<keyword evidence="2" id="KW-0460">Magnesium</keyword>
<dbReference type="SFLD" id="SFLDG01017">
    <property type="entry name" value="Polyprenyl_Transferase_Like"/>
    <property type="match status" value="1"/>
</dbReference>
<accession>A0ABM0H0G3</accession>
<dbReference type="Pfam" id="PF00348">
    <property type="entry name" value="polyprenyl_synt"/>
    <property type="match status" value="1"/>
</dbReference>
<dbReference type="PANTHER" id="PTHR12001">
    <property type="entry name" value="GERANYLGERANYL PYROPHOSPHATE SYNTHASE"/>
    <property type="match status" value="1"/>
</dbReference>
<dbReference type="RefSeq" id="XP_002741463.1">
    <property type="nucleotide sequence ID" value="XM_002741417.2"/>
</dbReference>
<dbReference type="InterPro" id="IPR033749">
    <property type="entry name" value="Polyprenyl_synt_CS"/>
</dbReference>
<protein>
    <submittedName>
        <fullName evidence="5">Geranylgeranyl pyrophosphate synthase-like</fullName>
    </submittedName>
</protein>
<dbReference type="CDD" id="cd00685">
    <property type="entry name" value="Trans_IPPS_HT"/>
    <property type="match status" value="1"/>
</dbReference>
<dbReference type="Proteomes" id="UP000694865">
    <property type="component" value="Unplaced"/>
</dbReference>
<comment type="similarity">
    <text evidence="3">Belongs to the FPP/GGPP synthase family.</text>
</comment>
<gene>
    <name evidence="5" type="primary">LOC100371847</name>
</gene>
<sequence length="310" mass="35860">MASNVSGNDSGNLLERNGNQERILLEPFHYLRQVPGKEIRMKLTQGFNHWLNIPEEKLHVIGEVVQMLHNASLLIDDIEDNSKLRRGIPVAHNIYGIPHTINCANYVFFLALQKLLNLNNAQVTQVYTEQLLSLHEGQGMDIWWRDAYVCPTEEEYKDMVIKKTGGLFGLGIRLMQIFSENKCDFKPLWENLGLYFQIRDDYANLKSPEYKENKSYAEDLTEGKFSFPLIHAIKTQPENTQVMSILKQRTTDNDIKKYCIEFLDKVGSFDYTKSVLLDLEEKLRVQIAELGGNPYLLAFIDEMHTVYLVH</sequence>
<keyword evidence="3" id="KW-0808">Transferase</keyword>
<reference evidence="5" key="1">
    <citation type="submission" date="2025-08" db="UniProtKB">
        <authorList>
            <consortium name="RefSeq"/>
        </authorList>
    </citation>
    <scope>IDENTIFICATION</scope>
    <source>
        <tissue evidence="5">Testes</tissue>
    </source>
</reference>
<dbReference type="InterPro" id="IPR000092">
    <property type="entry name" value="Polyprenyl_synt"/>
</dbReference>
<organism evidence="4 5">
    <name type="scientific">Saccoglossus kowalevskii</name>
    <name type="common">Acorn worm</name>
    <dbReference type="NCBI Taxonomy" id="10224"/>
    <lineage>
        <taxon>Eukaryota</taxon>
        <taxon>Metazoa</taxon>
        <taxon>Hemichordata</taxon>
        <taxon>Enteropneusta</taxon>
        <taxon>Harrimaniidae</taxon>
        <taxon>Saccoglossus</taxon>
    </lineage>
</organism>
<proteinExistence type="inferred from homology"/>
<evidence type="ECO:0000313" key="5">
    <source>
        <dbReference type="RefSeq" id="XP_002741463.1"/>
    </source>
</evidence>
<dbReference type="InterPro" id="IPR008949">
    <property type="entry name" value="Isoprenoid_synthase_dom_sf"/>
</dbReference>
<name>A0ABM0H0G3_SACKO</name>
<keyword evidence="1" id="KW-0479">Metal-binding</keyword>
<dbReference type="PROSITE" id="PS00444">
    <property type="entry name" value="POLYPRENYL_SYNTHASE_2"/>
    <property type="match status" value="1"/>
</dbReference>